<evidence type="ECO:0000256" key="1">
    <source>
        <dbReference type="SAM" id="Coils"/>
    </source>
</evidence>
<dbReference type="AlphaFoldDB" id="A0A3M6TAP9"/>
<evidence type="ECO:0000313" key="2">
    <source>
        <dbReference type="EMBL" id="RMX38368.1"/>
    </source>
</evidence>
<reference evidence="2 3" key="1">
    <citation type="journal article" date="2018" name="Sci. Rep.">
        <title>Comparative analysis of the Pocillopora damicornis genome highlights role of immune system in coral evolution.</title>
        <authorList>
            <person name="Cunning R."/>
            <person name="Bay R.A."/>
            <person name="Gillette P."/>
            <person name="Baker A.C."/>
            <person name="Traylor-Knowles N."/>
        </authorList>
    </citation>
    <scope>NUCLEOTIDE SEQUENCE [LARGE SCALE GENOMIC DNA]</scope>
    <source>
        <strain evidence="2">RSMAS</strain>
        <tissue evidence="2">Whole animal</tissue>
    </source>
</reference>
<organism evidence="2 3">
    <name type="scientific">Pocillopora damicornis</name>
    <name type="common">Cauliflower coral</name>
    <name type="synonym">Millepora damicornis</name>
    <dbReference type="NCBI Taxonomy" id="46731"/>
    <lineage>
        <taxon>Eukaryota</taxon>
        <taxon>Metazoa</taxon>
        <taxon>Cnidaria</taxon>
        <taxon>Anthozoa</taxon>
        <taxon>Hexacorallia</taxon>
        <taxon>Scleractinia</taxon>
        <taxon>Astrocoeniina</taxon>
        <taxon>Pocilloporidae</taxon>
        <taxon>Pocillopora</taxon>
    </lineage>
</organism>
<dbReference type="STRING" id="46731.A0A3M6TAP9"/>
<protein>
    <submittedName>
        <fullName evidence="2">Uncharacterized protein</fullName>
    </submittedName>
</protein>
<keyword evidence="3" id="KW-1185">Reference proteome</keyword>
<proteinExistence type="predicted"/>
<dbReference type="Proteomes" id="UP000275408">
    <property type="component" value="Unassembled WGS sequence"/>
</dbReference>
<comment type="caution">
    <text evidence="2">The sequence shown here is derived from an EMBL/GenBank/DDBJ whole genome shotgun (WGS) entry which is preliminary data.</text>
</comment>
<evidence type="ECO:0000313" key="3">
    <source>
        <dbReference type="Proteomes" id="UP000275408"/>
    </source>
</evidence>
<keyword evidence="1" id="KW-0175">Coiled coil</keyword>
<name>A0A3M6TAP9_POCDA</name>
<dbReference type="EMBL" id="RCHS01004020">
    <property type="protein sequence ID" value="RMX38368.1"/>
    <property type="molecule type" value="Genomic_DNA"/>
</dbReference>
<feature type="coiled-coil region" evidence="1">
    <location>
        <begin position="221"/>
        <end position="248"/>
    </location>
</feature>
<gene>
    <name evidence="2" type="ORF">pdam_00005501</name>
</gene>
<accession>A0A3M6TAP9</accession>
<sequence>MADKARFKIVKKWIPNLKRYRYNIVHQHVLLYGRGTAVLALKTTRMKVLPEKLDHFLKFITSQYIIQDLPFGVKTLKLSSNTEIKIPDVVRTLISEQIVQQYLCYSDVTDFAPMSRSTQCRILKVCSASVRNRGHKKNELTVIIDEQGDNYGKRHSWAKEQPAKRYFKCDYKVHVSPASRVPDHCSVFVLSYPGDPDTVVIAIMMITSHRCELFPDVVHEIESVLEEVQSTKEEKDEMKYKVSQAKKN</sequence>